<sequence length="49" mass="5600">LLSYVVEYVDRFDERTFVPPLLIMMTKDGYAIIKSPLDQENKLGPAIAQ</sequence>
<accession>A0A6V7GX00</accession>
<evidence type="ECO:0000313" key="2">
    <source>
        <dbReference type="Proteomes" id="UP000752696"/>
    </source>
</evidence>
<feature type="non-terminal residue" evidence="1">
    <location>
        <position position="49"/>
    </location>
</feature>
<evidence type="ECO:0000313" key="1">
    <source>
        <dbReference type="EMBL" id="CAD1469614.1"/>
    </source>
</evidence>
<dbReference type="OrthoDB" id="10454004at2759"/>
<dbReference type="EMBL" id="CAJDYZ010002684">
    <property type="protein sequence ID" value="CAD1469614.1"/>
    <property type="molecule type" value="Genomic_DNA"/>
</dbReference>
<comment type="caution">
    <text evidence="1">The sequence shown here is derived from an EMBL/GenBank/DDBJ whole genome shotgun (WGS) entry which is preliminary data.</text>
</comment>
<feature type="non-terminal residue" evidence="1">
    <location>
        <position position="1"/>
    </location>
</feature>
<dbReference type="AlphaFoldDB" id="A0A6V7GX00"/>
<keyword evidence="2" id="KW-1185">Reference proteome</keyword>
<proteinExistence type="predicted"/>
<name>A0A6V7GX00_9HYME</name>
<protein>
    <submittedName>
        <fullName evidence="1">Uncharacterized protein</fullName>
    </submittedName>
</protein>
<dbReference type="Proteomes" id="UP000752696">
    <property type="component" value="Unassembled WGS sequence"/>
</dbReference>
<gene>
    <name evidence="1" type="ORF">MHI_LOCUS139082</name>
</gene>
<reference evidence="1" key="1">
    <citation type="submission" date="2020-07" db="EMBL/GenBank/DDBJ databases">
        <authorList>
            <person name="Nazaruddin N."/>
        </authorList>
    </citation>
    <scope>NUCLEOTIDE SEQUENCE</scope>
</reference>
<organism evidence="1 2">
    <name type="scientific">Heterotrigona itama</name>
    <dbReference type="NCBI Taxonomy" id="395501"/>
    <lineage>
        <taxon>Eukaryota</taxon>
        <taxon>Metazoa</taxon>
        <taxon>Ecdysozoa</taxon>
        <taxon>Arthropoda</taxon>
        <taxon>Hexapoda</taxon>
        <taxon>Insecta</taxon>
        <taxon>Pterygota</taxon>
        <taxon>Neoptera</taxon>
        <taxon>Endopterygota</taxon>
        <taxon>Hymenoptera</taxon>
        <taxon>Apocrita</taxon>
        <taxon>Aculeata</taxon>
        <taxon>Apoidea</taxon>
        <taxon>Anthophila</taxon>
        <taxon>Apidae</taxon>
        <taxon>Heterotrigona</taxon>
    </lineage>
</organism>